<evidence type="ECO:0000313" key="5">
    <source>
        <dbReference type="Proteomes" id="UP000305222"/>
    </source>
</evidence>
<feature type="non-terminal residue" evidence="4">
    <location>
        <position position="169"/>
    </location>
</feature>
<reference evidence="4 5" key="1">
    <citation type="journal article" date="2019" name="Environ. Microbiol.">
        <title>An active ?-lactamase is a part of an orchestrated cell wall stress resistance network of Bacillus subtilis and related rhizosphere species.</title>
        <authorList>
            <person name="Bucher T."/>
            <person name="Keren-Paz A."/>
            <person name="Hausser J."/>
            <person name="Olender T."/>
            <person name="Cytryn E."/>
            <person name="Kolodkin-Gal I."/>
        </authorList>
    </citation>
    <scope>NUCLEOTIDE SEQUENCE [LARGE SCALE GENOMIC DNA]</scope>
    <source>
        <strain evidence="4 5">I5</strain>
    </source>
</reference>
<dbReference type="Pfam" id="PF00395">
    <property type="entry name" value="SLH"/>
    <property type="match status" value="2"/>
</dbReference>
<name>A0A4U3A5S2_9BACI</name>
<protein>
    <submittedName>
        <fullName evidence="4">S-layer homology domain-containing protein</fullName>
    </submittedName>
</protein>
<keyword evidence="1 2" id="KW-0732">Signal</keyword>
<feature type="signal peptide" evidence="2">
    <location>
        <begin position="1"/>
        <end position="24"/>
    </location>
</feature>
<sequence length="169" mass="18832">MNFKHVLAAGLITATLFGATNAHAQTERFIDVPKGHWSEDSIDHLTEQNVMNGYGNGKFGFGDNVTRGQVAAIISRYLKLENTGSTSKHFSDIHGHMFENNIKAVAQKGIMTGDNSTDKFRPDDTLTRYEMAVILQKAFHLPVKTNDLFYDVPNNHWATNSVRSLYSNG</sequence>
<dbReference type="PROSITE" id="PS51272">
    <property type="entry name" value="SLH"/>
    <property type="match status" value="2"/>
</dbReference>
<dbReference type="Proteomes" id="UP000305222">
    <property type="component" value="Unassembled WGS sequence"/>
</dbReference>
<feature type="chain" id="PRO_5020208430" evidence="2">
    <location>
        <begin position="25"/>
        <end position="169"/>
    </location>
</feature>
<feature type="domain" description="SLH" evidence="3">
    <location>
        <begin position="90"/>
        <end position="149"/>
    </location>
</feature>
<gene>
    <name evidence="4" type="ORF">FC699_32285</name>
</gene>
<evidence type="ECO:0000256" key="1">
    <source>
        <dbReference type="ARBA" id="ARBA00022729"/>
    </source>
</evidence>
<dbReference type="EMBL" id="SZON01002888">
    <property type="protein sequence ID" value="TKI83264.1"/>
    <property type="molecule type" value="Genomic_DNA"/>
</dbReference>
<evidence type="ECO:0000313" key="4">
    <source>
        <dbReference type="EMBL" id="TKI83264.1"/>
    </source>
</evidence>
<dbReference type="PANTHER" id="PTHR43308:SF1">
    <property type="entry name" value="OUTER MEMBRANE PROTEIN ALPHA"/>
    <property type="match status" value="1"/>
</dbReference>
<organism evidence="4 5">
    <name type="scientific">Bacillus wiedmannii</name>
    <dbReference type="NCBI Taxonomy" id="1890302"/>
    <lineage>
        <taxon>Bacteria</taxon>
        <taxon>Bacillati</taxon>
        <taxon>Bacillota</taxon>
        <taxon>Bacilli</taxon>
        <taxon>Bacillales</taxon>
        <taxon>Bacillaceae</taxon>
        <taxon>Bacillus</taxon>
        <taxon>Bacillus cereus group</taxon>
    </lineage>
</organism>
<dbReference type="InterPro" id="IPR001119">
    <property type="entry name" value="SLH_dom"/>
</dbReference>
<proteinExistence type="predicted"/>
<comment type="caution">
    <text evidence="4">The sequence shown here is derived from an EMBL/GenBank/DDBJ whole genome shotgun (WGS) entry which is preliminary data.</text>
</comment>
<evidence type="ECO:0000256" key="2">
    <source>
        <dbReference type="SAM" id="SignalP"/>
    </source>
</evidence>
<dbReference type="InterPro" id="IPR051465">
    <property type="entry name" value="Cell_Envelope_Struct_Comp"/>
</dbReference>
<accession>A0A4U3A5S2</accession>
<dbReference type="AlphaFoldDB" id="A0A4U3A5S2"/>
<dbReference type="PANTHER" id="PTHR43308">
    <property type="entry name" value="OUTER MEMBRANE PROTEIN ALPHA-RELATED"/>
    <property type="match status" value="1"/>
</dbReference>
<evidence type="ECO:0000259" key="3">
    <source>
        <dbReference type="PROSITE" id="PS51272"/>
    </source>
</evidence>
<feature type="domain" description="SLH" evidence="3">
    <location>
        <begin position="25"/>
        <end position="88"/>
    </location>
</feature>